<accession>A0A060TBC0</accession>
<gene>
    <name evidence="2" type="ORF">GNLVRS02_ARAD1B14630g</name>
</gene>
<reference evidence="2" key="2">
    <citation type="submission" date="2014-06" db="EMBL/GenBank/DDBJ databases">
        <title>The complete genome of Blastobotrys (Arxula) adeninivorans LS3 - a yeast of biotechnological interest.</title>
        <authorList>
            <person name="Kunze G."/>
            <person name="Gaillardin C."/>
            <person name="Czernicka M."/>
            <person name="Durrens P."/>
            <person name="Martin T."/>
            <person name="Boer E."/>
            <person name="Gabaldon T."/>
            <person name="Cruz J."/>
            <person name="Talla E."/>
            <person name="Marck C."/>
            <person name="Goffeau A."/>
            <person name="Barbe V."/>
            <person name="Baret P."/>
            <person name="Baronian K."/>
            <person name="Beier S."/>
            <person name="Bleykasten C."/>
            <person name="Bode R."/>
            <person name="Casaregola S."/>
            <person name="Despons L."/>
            <person name="Fairhead C."/>
            <person name="Giersberg M."/>
            <person name="Gierski P."/>
            <person name="Hahnel U."/>
            <person name="Hartmann A."/>
            <person name="Jankowska D."/>
            <person name="Jubin C."/>
            <person name="Jung P."/>
            <person name="Lafontaine I."/>
            <person name="Leh-Louis V."/>
            <person name="Lemaire M."/>
            <person name="Marcet-Houben M."/>
            <person name="Mascher M."/>
            <person name="Morel G."/>
            <person name="Richard G.-F."/>
            <person name="Riechen J."/>
            <person name="Sacerdot C."/>
            <person name="Sarkar A."/>
            <person name="Savel G."/>
            <person name="Schacherer J."/>
            <person name="Sherman D."/>
            <person name="Straub M.-L."/>
            <person name="Stein N."/>
            <person name="Thierry A."/>
            <person name="Trautwein-Schult A."/>
            <person name="Westhof E."/>
            <person name="Worch S."/>
            <person name="Dujon B."/>
            <person name="Souciet J.-L."/>
            <person name="Wincker P."/>
            <person name="Scholz U."/>
            <person name="Neuveglise N."/>
        </authorList>
    </citation>
    <scope>NUCLEOTIDE SEQUENCE</scope>
    <source>
        <strain evidence="2">LS3</strain>
    </source>
</reference>
<dbReference type="InterPro" id="IPR055264">
    <property type="entry name" value="BOD1/SHG1_dom"/>
</dbReference>
<feature type="domain" description="BOD1/SHG1" evidence="1">
    <location>
        <begin position="18"/>
        <end position="114"/>
    </location>
</feature>
<dbReference type="AlphaFoldDB" id="A0A060TBC0"/>
<evidence type="ECO:0000259" key="1">
    <source>
        <dbReference type="Pfam" id="PF05205"/>
    </source>
</evidence>
<proteinExistence type="predicted"/>
<reference evidence="2" key="1">
    <citation type="submission" date="2014-02" db="EMBL/GenBank/DDBJ databases">
        <authorList>
            <person name="Genoscope - CEA"/>
        </authorList>
    </citation>
    <scope>NUCLEOTIDE SEQUENCE</scope>
    <source>
        <strain evidence="2">LS3</strain>
    </source>
</reference>
<dbReference type="EMBL" id="HG937692">
    <property type="protein sequence ID" value="CDP36506.1"/>
    <property type="molecule type" value="Genomic_DNA"/>
</dbReference>
<evidence type="ECO:0000313" key="2">
    <source>
        <dbReference type="EMBL" id="CDP36506.1"/>
    </source>
</evidence>
<protein>
    <submittedName>
        <fullName evidence="2">ARAD1B14630p</fullName>
    </submittedName>
</protein>
<dbReference type="PhylomeDB" id="A0A060TBC0"/>
<sequence length="130" mass="14739">MPEVRDKDGESQSVSAAELVTLFKRRGLLDELRRDQFNEFKQSDDHDKLRQSIKKIVEAEVSKDPEILERNRGKATALLEGAVSRRGDVQKSVSGYVDANTIESDDLRTHLRSVINQYYEESTKGTNNGN</sequence>
<organism evidence="2">
    <name type="scientific">Blastobotrys adeninivorans</name>
    <name type="common">Yeast</name>
    <name type="synonym">Arxula adeninivorans</name>
    <dbReference type="NCBI Taxonomy" id="409370"/>
    <lineage>
        <taxon>Eukaryota</taxon>
        <taxon>Fungi</taxon>
        <taxon>Dikarya</taxon>
        <taxon>Ascomycota</taxon>
        <taxon>Saccharomycotina</taxon>
        <taxon>Dipodascomycetes</taxon>
        <taxon>Dipodascales</taxon>
        <taxon>Trichomonascaceae</taxon>
        <taxon>Blastobotrys</taxon>
    </lineage>
</organism>
<name>A0A060TBC0_BLAAD</name>
<dbReference type="Pfam" id="PF05205">
    <property type="entry name" value="COMPASS-Shg1"/>
    <property type="match status" value="1"/>
</dbReference>